<dbReference type="PANTHER" id="PTHR30258">
    <property type="entry name" value="TYPE II SECRETION SYSTEM PROTEIN GSPE-RELATED"/>
    <property type="match status" value="1"/>
</dbReference>
<dbReference type="Proteomes" id="UP000034563">
    <property type="component" value="Unassembled WGS sequence"/>
</dbReference>
<evidence type="ECO:0000259" key="4">
    <source>
        <dbReference type="PROSITE" id="PS00662"/>
    </source>
</evidence>
<evidence type="ECO:0000313" key="5">
    <source>
        <dbReference type="EMBL" id="KKS75688.1"/>
    </source>
</evidence>
<dbReference type="Pfam" id="PF00437">
    <property type="entry name" value="T2SSE"/>
    <property type="match status" value="1"/>
</dbReference>
<evidence type="ECO:0000256" key="3">
    <source>
        <dbReference type="ARBA" id="ARBA00022840"/>
    </source>
</evidence>
<accession>A0A0G1EM84</accession>
<evidence type="ECO:0000256" key="1">
    <source>
        <dbReference type="ARBA" id="ARBA00006611"/>
    </source>
</evidence>
<keyword evidence="3" id="KW-0067">ATP-binding</keyword>
<dbReference type="InterPro" id="IPR037257">
    <property type="entry name" value="T2SS_E_N_sf"/>
</dbReference>
<name>A0A0G1EM84_9BACT</name>
<dbReference type="Pfam" id="PF05157">
    <property type="entry name" value="MshEN"/>
    <property type="match status" value="1"/>
</dbReference>
<organism evidence="5 6">
    <name type="scientific">Candidatus Azambacteria bacterium GW2011_GWA2_42_9</name>
    <dbReference type="NCBI Taxonomy" id="1618613"/>
    <lineage>
        <taxon>Bacteria</taxon>
        <taxon>Candidatus Azamiibacteriota</taxon>
    </lineage>
</organism>
<dbReference type="EMBL" id="LCEQ01000008">
    <property type="protein sequence ID" value="KKS75688.1"/>
    <property type="molecule type" value="Genomic_DNA"/>
</dbReference>
<evidence type="ECO:0000256" key="2">
    <source>
        <dbReference type="ARBA" id="ARBA00022741"/>
    </source>
</evidence>
<keyword evidence="2" id="KW-0547">Nucleotide-binding</keyword>
<dbReference type="InterPro" id="IPR027417">
    <property type="entry name" value="P-loop_NTPase"/>
</dbReference>
<dbReference type="SUPFAM" id="SSF160246">
    <property type="entry name" value="EspE N-terminal domain-like"/>
    <property type="match status" value="1"/>
</dbReference>
<reference evidence="5 6" key="1">
    <citation type="journal article" date="2015" name="Nature">
        <title>rRNA introns, odd ribosomes, and small enigmatic genomes across a large radiation of phyla.</title>
        <authorList>
            <person name="Brown C.T."/>
            <person name="Hug L.A."/>
            <person name="Thomas B.C."/>
            <person name="Sharon I."/>
            <person name="Castelle C.J."/>
            <person name="Singh A."/>
            <person name="Wilkins M.J."/>
            <person name="Williams K.H."/>
            <person name="Banfield J.F."/>
        </authorList>
    </citation>
    <scope>NUCLEOTIDE SEQUENCE [LARGE SCALE GENOMIC DNA]</scope>
</reference>
<dbReference type="InterPro" id="IPR001482">
    <property type="entry name" value="T2SS/T4SS_dom"/>
</dbReference>
<feature type="domain" description="Bacterial type II secretion system protein E" evidence="4">
    <location>
        <begin position="359"/>
        <end position="373"/>
    </location>
</feature>
<sequence>MPFQEEKQKEFLTKVRREEEEDRAKLLAKKTDFPYLNLSFIPIESDALILIPKEKSEAAQAAIINREAKILHLAILNPDDKETQALIAELQKEGYAIKVFVVSPTSLTKAFSEYPPPRETKEITGLVKISNERLTKFQKEISSINDLKKIAEKVFSSKATDIVEAVLAGALILKASDVHFEPEKETVRIRMRLDGVLENLVFMPLLIYNLILNRIKLLSGLKLNIRETAQDGRFSIISGKSAIEIRTSVLPGAYGENIVMRVLDPSIIKLNLENLGIREDDLKIIERELSKPTGMILTTGPTGSGKTTTLYAFIRKILTSDIKIITIEDPIEYHIEGISQTQVEPDKGYTFENGLRSIVRQDPDVILVGEIRDFETASRRSSPPPSICSWLSAY</sequence>
<protein>
    <recommendedName>
        <fullName evidence="4">Bacterial type II secretion system protein E domain-containing protein</fullName>
    </recommendedName>
</protein>
<dbReference type="SUPFAM" id="SSF52540">
    <property type="entry name" value="P-loop containing nucleoside triphosphate hydrolases"/>
    <property type="match status" value="1"/>
</dbReference>
<comment type="similarity">
    <text evidence="1">Belongs to the GSP E family.</text>
</comment>
<gene>
    <name evidence="5" type="ORF">UV48_C0008G0028</name>
</gene>
<dbReference type="GO" id="GO:0016887">
    <property type="term" value="F:ATP hydrolysis activity"/>
    <property type="evidence" value="ECO:0007669"/>
    <property type="project" value="TreeGrafter"/>
</dbReference>
<dbReference type="GO" id="GO:0005886">
    <property type="term" value="C:plasma membrane"/>
    <property type="evidence" value="ECO:0007669"/>
    <property type="project" value="TreeGrafter"/>
</dbReference>
<dbReference type="PROSITE" id="PS00662">
    <property type="entry name" value="T2SP_E"/>
    <property type="match status" value="1"/>
</dbReference>
<dbReference type="PANTHER" id="PTHR30258:SF1">
    <property type="entry name" value="PROTEIN TRANSPORT PROTEIN HOFB HOMOLOG"/>
    <property type="match status" value="1"/>
</dbReference>
<dbReference type="InterPro" id="IPR007831">
    <property type="entry name" value="T2SS_GspE_N"/>
</dbReference>
<comment type="caution">
    <text evidence="5">The sequence shown here is derived from an EMBL/GenBank/DDBJ whole genome shotgun (WGS) entry which is preliminary data.</text>
</comment>
<dbReference type="Gene3D" id="3.40.50.300">
    <property type="entry name" value="P-loop containing nucleotide triphosphate hydrolases"/>
    <property type="match status" value="1"/>
</dbReference>
<evidence type="ECO:0000313" key="6">
    <source>
        <dbReference type="Proteomes" id="UP000034563"/>
    </source>
</evidence>
<proteinExistence type="inferred from homology"/>
<dbReference type="Gene3D" id="3.30.450.90">
    <property type="match status" value="1"/>
</dbReference>
<dbReference type="AlphaFoldDB" id="A0A0G1EM84"/>
<dbReference type="GO" id="GO:0005524">
    <property type="term" value="F:ATP binding"/>
    <property type="evidence" value="ECO:0007669"/>
    <property type="project" value="UniProtKB-KW"/>
</dbReference>